<dbReference type="SUPFAM" id="SSF55073">
    <property type="entry name" value="Nucleotide cyclase"/>
    <property type="match status" value="1"/>
</dbReference>
<dbReference type="PANTHER" id="PTHR45138">
    <property type="entry name" value="REGULATORY COMPONENTS OF SENSORY TRANSDUCTION SYSTEM"/>
    <property type="match status" value="1"/>
</dbReference>
<dbReference type="EMBL" id="BOPG01000003">
    <property type="protein sequence ID" value="GIJ52645.1"/>
    <property type="molecule type" value="Genomic_DNA"/>
</dbReference>
<feature type="transmembrane region" description="Helical" evidence="1">
    <location>
        <begin position="164"/>
        <end position="188"/>
    </location>
</feature>
<comment type="caution">
    <text evidence="3">The sequence shown here is derived from an EMBL/GenBank/DDBJ whole genome shotgun (WGS) entry which is preliminary data.</text>
</comment>
<dbReference type="RefSeq" id="WP_203985864.1">
    <property type="nucleotide sequence ID" value="NZ_BOPG01000003.1"/>
</dbReference>
<feature type="transmembrane region" description="Helical" evidence="1">
    <location>
        <begin position="12"/>
        <end position="32"/>
    </location>
</feature>
<feature type="transmembrane region" description="Helical" evidence="1">
    <location>
        <begin position="68"/>
        <end position="88"/>
    </location>
</feature>
<organism evidence="3 4">
    <name type="scientific">Virgisporangium aurantiacum</name>
    <dbReference type="NCBI Taxonomy" id="175570"/>
    <lineage>
        <taxon>Bacteria</taxon>
        <taxon>Bacillati</taxon>
        <taxon>Actinomycetota</taxon>
        <taxon>Actinomycetes</taxon>
        <taxon>Micromonosporales</taxon>
        <taxon>Micromonosporaceae</taxon>
        <taxon>Virgisporangium</taxon>
    </lineage>
</organism>
<evidence type="ECO:0000259" key="2">
    <source>
        <dbReference type="PROSITE" id="PS50887"/>
    </source>
</evidence>
<dbReference type="FunFam" id="3.30.70.270:FF:000001">
    <property type="entry name" value="Diguanylate cyclase domain protein"/>
    <property type="match status" value="1"/>
</dbReference>
<reference evidence="3" key="1">
    <citation type="submission" date="2021-01" db="EMBL/GenBank/DDBJ databases">
        <title>Whole genome shotgun sequence of Virgisporangium aurantiacum NBRC 16421.</title>
        <authorList>
            <person name="Komaki H."/>
            <person name="Tamura T."/>
        </authorList>
    </citation>
    <scope>NUCLEOTIDE SEQUENCE</scope>
    <source>
        <strain evidence="3">NBRC 16421</strain>
    </source>
</reference>
<evidence type="ECO:0000256" key="1">
    <source>
        <dbReference type="SAM" id="Phobius"/>
    </source>
</evidence>
<dbReference type="InterPro" id="IPR029787">
    <property type="entry name" value="Nucleotide_cyclase"/>
</dbReference>
<evidence type="ECO:0000313" key="4">
    <source>
        <dbReference type="Proteomes" id="UP000612585"/>
    </source>
</evidence>
<dbReference type="SMART" id="SM00267">
    <property type="entry name" value="GGDEF"/>
    <property type="match status" value="1"/>
</dbReference>
<feature type="transmembrane region" description="Helical" evidence="1">
    <location>
        <begin position="233"/>
        <end position="255"/>
    </location>
</feature>
<name>A0A8J4DVQ1_9ACTN</name>
<dbReference type="Proteomes" id="UP000612585">
    <property type="component" value="Unassembled WGS sequence"/>
</dbReference>
<dbReference type="GO" id="GO:0005886">
    <property type="term" value="C:plasma membrane"/>
    <property type="evidence" value="ECO:0007669"/>
    <property type="project" value="TreeGrafter"/>
</dbReference>
<dbReference type="PROSITE" id="PS50887">
    <property type="entry name" value="GGDEF"/>
    <property type="match status" value="1"/>
</dbReference>
<evidence type="ECO:0000313" key="3">
    <source>
        <dbReference type="EMBL" id="GIJ52645.1"/>
    </source>
</evidence>
<accession>A0A8J4DVQ1</accession>
<dbReference type="NCBIfam" id="TIGR00254">
    <property type="entry name" value="GGDEF"/>
    <property type="match status" value="1"/>
</dbReference>
<dbReference type="CDD" id="cd01949">
    <property type="entry name" value="GGDEF"/>
    <property type="match status" value="1"/>
</dbReference>
<dbReference type="GO" id="GO:1902201">
    <property type="term" value="P:negative regulation of bacterial-type flagellum-dependent cell motility"/>
    <property type="evidence" value="ECO:0007669"/>
    <property type="project" value="TreeGrafter"/>
</dbReference>
<feature type="domain" description="GGDEF" evidence="2">
    <location>
        <begin position="355"/>
        <end position="488"/>
    </location>
</feature>
<feature type="transmembrane region" description="Helical" evidence="1">
    <location>
        <begin position="267"/>
        <end position="286"/>
    </location>
</feature>
<dbReference type="PANTHER" id="PTHR45138:SF9">
    <property type="entry name" value="DIGUANYLATE CYCLASE DGCM-RELATED"/>
    <property type="match status" value="1"/>
</dbReference>
<dbReference type="InterPro" id="IPR043128">
    <property type="entry name" value="Rev_trsase/Diguanyl_cyclase"/>
</dbReference>
<keyword evidence="1" id="KW-0472">Membrane</keyword>
<sequence>MVTSTEPAGRRPLAWFLWWQGLLIVVMVALAAAGHDLAATVVAAATGLSAAGAVVVGVRWFRPARPAAWLLLAGAQVGFVAGIVIFMIDDRLLPGQSFPGPADATYLVGQYPLIIAALVLFVRARSPGWQRAALIDAAVLATSAALAAWVYLLRPATAEFGTGATGGLIIVVTYPVMDLIVLAVALRFTLGGGERVPARSLLLGSFAVSLATDTLYLLERIAGTFTPESPTSAGYIVAGVLLGAAALHPSMTGLAERVDAPPLEPTPARLGLLAAGALIAPVILVVEHLRGTLRDVLVIAAACAVLFLLVFVRMSGLVAAHRRHAITDPLTGLYTRRFFGPTLAVEVTRSGRSGVPLGLLLLDVDHFKRINDGFGHPAGDAVLRVVAARLTGRCRSGDIVARYGGEEFAVLVPGAGPDRIAEIAEGLRRAMTEPMPIGDGQEVAVTVSIGTATVPADAGSPEDVVRLADMALYAAKEGGRNRVMAVPAHAVRAGNGAGSTSMSAMLSV</sequence>
<keyword evidence="1" id="KW-1133">Transmembrane helix</keyword>
<feature type="transmembrane region" description="Helical" evidence="1">
    <location>
        <begin position="104"/>
        <end position="122"/>
    </location>
</feature>
<gene>
    <name evidence="3" type="ORF">Vau01_001610</name>
</gene>
<dbReference type="Gene3D" id="3.30.70.270">
    <property type="match status" value="1"/>
</dbReference>
<dbReference type="Pfam" id="PF00990">
    <property type="entry name" value="GGDEF"/>
    <property type="match status" value="1"/>
</dbReference>
<dbReference type="AlphaFoldDB" id="A0A8J4DVQ1"/>
<feature type="transmembrane region" description="Helical" evidence="1">
    <location>
        <begin position="134"/>
        <end position="152"/>
    </location>
</feature>
<dbReference type="GO" id="GO:0043709">
    <property type="term" value="P:cell adhesion involved in single-species biofilm formation"/>
    <property type="evidence" value="ECO:0007669"/>
    <property type="project" value="TreeGrafter"/>
</dbReference>
<feature type="transmembrane region" description="Helical" evidence="1">
    <location>
        <begin position="298"/>
        <end position="320"/>
    </location>
</feature>
<dbReference type="InterPro" id="IPR050469">
    <property type="entry name" value="Diguanylate_Cyclase"/>
</dbReference>
<feature type="transmembrane region" description="Helical" evidence="1">
    <location>
        <begin position="38"/>
        <end position="61"/>
    </location>
</feature>
<dbReference type="GO" id="GO:0052621">
    <property type="term" value="F:diguanylate cyclase activity"/>
    <property type="evidence" value="ECO:0007669"/>
    <property type="project" value="TreeGrafter"/>
</dbReference>
<dbReference type="InterPro" id="IPR000160">
    <property type="entry name" value="GGDEF_dom"/>
</dbReference>
<protein>
    <recommendedName>
        <fullName evidence="2">GGDEF domain-containing protein</fullName>
    </recommendedName>
</protein>
<keyword evidence="4" id="KW-1185">Reference proteome</keyword>
<proteinExistence type="predicted"/>
<keyword evidence="1" id="KW-0812">Transmembrane</keyword>